<evidence type="ECO:0000256" key="1">
    <source>
        <dbReference type="SAM" id="MobiDB-lite"/>
    </source>
</evidence>
<proteinExistence type="predicted"/>
<organism evidence="2 3">
    <name type="scientific">Pleuronectes platessa</name>
    <name type="common">European plaice</name>
    <dbReference type="NCBI Taxonomy" id="8262"/>
    <lineage>
        <taxon>Eukaryota</taxon>
        <taxon>Metazoa</taxon>
        <taxon>Chordata</taxon>
        <taxon>Craniata</taxon>
        <taxon>Vertebrata</taxon>
        <taxon>Euteleostomi</taxon>
        <taxon>Actinopterygii</taxon>
        <taxon>Neopterygii</taxon>
        <taxon>Teleostei</taxon>
        <taxon>Neoteleostei</taxon>
        <taxon>Acanthomorphata</taxon>
        <taxon>Carangaria</taxon>
        <taxon>Pleuronectiformes</taxon>
        <taxon>Pleuronectoidei</taxon>
        <taxon>Pleuronectidae</taxon>
        <taxon>Pleuronectes</taxon>
    </lineage>
</organism>
<dbReference type="EMBL" id="CADEAL010004025">
    <property type="protein sequence ID" value="CAB1449736.1"/>
    <property type="molecule type" value="Genomic_DNA"/>
</dbReference>
<accession>A0A9N7VC96</accession>
<keyword evidence="3" id="KW-1185">Reference proteome</keyword>
<gene>
    <name evidence="2" type="ORF">PLEPLA_LOCUS37421</name>
</gene>
<feature type="region of interest" description="Disordered" evidence="1">
    <location>
        <begin position="15"/>
        <end position="46"/>
    </location>
</feature>
<sequence length="121" mass="13502">MLQCPSLPRDLHSISAESPEMHNTFETVPHCSRTSSPLNSERNRPSWCQAAPHTSPLIFKKAVDHTRSCSVLGCGNHNEWNVGFFSKTVWVAKREWTGDGEPGKEGRLTGLKQASDLVQSW</sequence>
<evidence type="ECO:0000313" key="3">
    <source>
        <dbReference type="Proteomes" id="UP001153269"/>
    </source>
</evidence>
<protein>
    <submittedName>
        <fullName evidence="2">Uncharacterized protein</fullName>
    </submittedName>
</protein>
<dbReference type="AlphaFoldDB" id="A0A9N7VC96"/>
<name>A0A9N7VC96_PLEPL</name>
<dbReference type="Proteomes" id="UP001153269">
    <property type="component" value="Unassembled WGS sequence"/>
</dbReference>
<evidence type="ECO:0000313" key="2">
    <source>
        <dbReference type="EMBL" id="CAB1449736.1"/>
    </source>
</evidence>
<comment type="caution">
    <text evidence="2">The sequence shown here is derived from an EMBL/GenBank/DDBJ whole genome shotgun (WGS) entry which is preliminary data.</text>
</comment>
<reference evidence="2" key="1">
    <citation type="submission" date="2020-03" db="EMBL/GenBank/DDBJ databases">
        <authorList>
            <person name="Weist P."/>
        </authorList>
    </citation>
    <scope>NUCLEOTIDE SEQUENCE</scope>
</reference>